<dbReference type="EMBL" id="JAAPAO010000660">
    <property type="protein sequence ID" value="KAF4655372.1"/>
    <property type="molecule type" value="Genomic_DNA"/>
</dbReference>
<evidence type="ECO:0000256" key="2">
    <source>
        <dbReference type="SAM" id="SignalP"/>
    </source>
</evidence>
<evidence type="ECO:0000313" key="4">
    <source>
        <dbReference type="Proteomes" id="UP000591131"/>
    </source>
</evidence>
<feature type="signal peptide" evidence="2">
    <location>
        <begin position="1"/>
        <end position="15"/>
    </location>
</feature>
<organism evidence="3 4">
    <name type="scientific">Perkinsus chesapeaki</name>
    <name type="common">Clam parasite</name>
    <name type="synonym">Perkinsus andrewsi</name>
    <dbReference type="NCBI Taxonomy" id="330153"/>
    <lineage>
        <taxon>Eukaryota</taxon>
        <taxon>Sar</taxon>
        <taxon>Alveolata</taxon>
        <taxon>Perkinsozoa</taxon>
        <taxon>Perkinsea</taxon>
        <taxon>Perkinsida</taxon>
        <taxon>Perkinsidae</taxon>
        <taxon>Perkinsus</taxon>
    </lineage>
</organism>
<gene>
    <name evidence="3" type="ORF">FOL47_009461</name>
</gene>
<accession>A0A7J6L864</accession>
<feature type="region of interest" description="Disordered" evidence="1">
    <location>
        <begin position="158"/>
        <end position="195"/>
    </location>
</feature>
<dbReference type="OrthoDB" id="10397894at2759"/>
<dbReference type="Proteomes" id="UP000591131">
    <property type="component" value="Unassembled WGS sequence"/>
</dbReference>
<feature type="compositionally biased region" description="Polar residues" evidence="1">
    <location>
        <begin position="167"/>
        <end position="177"/>
    </location>
</feature>
<dbReference type="AlphaFoldDB" id="A0A7J6L864"/>
<protein>
    <recommendedName>
        <fullName evidence="5">Immunoglobulin super DCC subclass member</fullName>
    </recommendedName>
</protein>
<proteinExistence type="predicted"/>
<keyword evidence="4" id="KW-1185">Reference proteome</keyword>
<evidence type="ECO:0000313" key="3">
    <source>
        <dbReference type="EMBL" id="KAF4655372.1"/>
    </source>
</evidence>
<reference evidence="3 4" key="1">
    <citation type="submission" date="2020-04" db="EMBL/GenBank/DDBJ databases">
        <title>Perkinsus chesapeaki whole genome sequence.</title>
        <authorList>
            <person name="Bogema D.R."/>
        </authorList>
    </citation>
    <scope>NUCLEOTIDE SEQUENCE [LARGE SCALE GENOMIC DNA]</scope>
    <source>
        <strain evidence="3">ATCC PRA-425</strain>
    </source>
</reference>
<sequence>MRLILVVSAVTTVFGFGDSAGATVTCADGSFDVCDLSCSQTVGCDQSYCKSNGVCFGLYHKDNVFCYQPGGAANCDDTILEAVKCTDYPLTTCQSVCDGLVGCKDSAWGSYCKSWQDPPVCFGIFKRYDGSLCHQSESGCEGEPYECHFANGPVQPTLPSSPTTSPYGNHNKTTSKPATGYPGADKPTTAGVPKWTTVKVESPSVKVPMPSTAPVGAMPTTISVNATEAPSSGFFSWFGF</sequence>
<evidence type="ECO:0000256" key="1">
    <source>
        <dbReference type="SAM" id="MobiDB-lite"/>
    </source>
</evidence>
<feature type="chain" id="PRO_5029495295" description="Immunoglobulin super DCC subclass member" evidence="2">
    <location>
        <begin position="16"/>
        <end position="240"/>
    </location>
</feature>
<evidence type="ECO:0008006" key="5">
    <source>
        <dbReference type="Google" id="ProtNLM"/>
    </source>
</evidence>
<keyword evidence="2" id="KW-0732">Signal</keyword>
<name>A0A7J6L864_PERCH</name>
<comment type="caution">
    <text evidence="3">The sequence shown here is derived from an EMBL/GenBank/DDBJ whole genome shotgun (WGS) entry which is preliminary data.</text>
</comment>